<keyword evidence="1" id="KW-1133">Transmembrane helix</keyword>
<dbReference type="Gene3D" id="1.20.1640.10">
    <property type="entry name" value="Multidrug efflux transporter AcrB transmembrane domain"/>
    <property type="match status" value="2"/>
</dbReference>
<dbReference type="Gene3D" id="3.30.70.1430">
    <property type="entry name" value="Multidrug efflux transporter AcrB pore domain"/>
    <property type="match status" value="2"/>
</dbReference>
<protein>
    <submittedName>
        <fullName evidence="2">Acriflavin resistance protein</fullName>
    </submittedName>
</protein>
<name>A0A6F8U342_9GAMM</name>
<dbReference type="InterPro" id="IPR027463">
    <property type="entry name" value="AcrB_DN_DC_subdom"/>
</dbReference>
<dbReference type="GO" id="GO:0042910">
    <property type="term" value="F:xenobiotic transmembrane transporter activity"/>
    <property type="evidence" value="ECO:0007669"/>
    <property type="project" value="TreeGrafter"/>
</dbReference>
<reference evidence="2 3" key="1">
    <citation type="submission" date="2020-03" db="EMBL/GenBank/DDBJ databases">
        <title>Complete Genome Sequence of Halomonas hydrothermalis Strain Slthf2, Halophilic Bacterium Isolated from Deep-Sea Hydrothermal-Vent Environments.</title>
        <authorList>
            <person name="Takeyama N."/>
            <person name="Huang M."/>
            <person name="Sato K."/>
            <person name="Galipon J."/>
            <person name="Arakawa K."/>
        </authorList>
    </citation>
    <scope>NUCLEOTIDE SEQUENCE [LARGE SCALE GENOMIC DNA]</scope>
    <source>
        <strain evidence="2 3">Slthf2</strain>
    </source>
</reference>
<dbReference type="EMBL" id="AP022843">
    <property type="protein sequence ID" value="BCB07581.1"/>
    <property type="molecule type" value="Genomic_DNA"/>
</dbReference>
<dbReference type="AlphaFoldDB" id="A0A6F8U342"/>
<dbReference type="Pfam" id="PF00873">
    <property type="entry name" value="ACR_tran"/>
    <property type="match status" value="1"/>
</dbReference>
<feature type="transmembrane region" description="Helical" evidence="1">
    <location>
        <begin position="334"/>
        <end position="350"/>
    </location>
</feature>
<dbReference type="RefSeq" id="WP_172420567.1">
    <property type="nucleotide sequence ID" value="NZ_AP022843.1"/>
</dbReference>
<dbReference type="GO" id="GO:0005886">
    <property type="term" value="C:plasma membrane"/>
    <property type="evidence" value="ECO:0007669"/>
    <property type="project" value="TreeGrafter"/>
</dbReference>
<dbReference type="Proteomes" id="UP000502259">
    <property type="component" value="Chromosome"/>
</dbReference>
<dbReference type="InterPro" id="IPR001036">
    <property type="entry name" value="Acrflvin-R"/>
</dbReference>
<dbReference type="SUPFAM" id="SSF82693">
    <property type="entry name" value="Multidrug efflux transporter AcrB pore domain, PN1, PN2, PC1 and PC2 subdomains"/>
    <property type="match status" value="2"/>
</dbReference>
<feature type="transmembrane region" description="Helical" evidence="1">
    <location>
        <begin position="966"/>
        <end position="983"/>
    </location>
</feature>
<dbReference type="PANTHER" id="PTHR32063:SF33">
    <property type="entry name" value="RND SUPERFAMILY EFFLUX PUMP PERMEASE COMPONENT"/>
    <property type="match status" value="1"/>
</dbReference>
<evidence type="ECO:0000256" key="1">
    <source>
        <dbReference type="SAM" id="Phobius"/>
    </source>
</evidence>
<dbReference type="SUPFAM" id="SSF82714">
    <property type="entry name" value="Multidrug efflux transporter AcrB TolC docking domain, DN and DC subdomains"/>
    <property type="match status" value="2"/>
</dbReference>
<feature type="transmembrane region" description="Helical" evidence="1">
    <location>
        <begin position="535"/>
        <end position="554"/>
    </location>
</feature>
<dbReference type="PRINTS" id="PR00702">
    <property type="entry name" value="ACRIFLAVINRP"/>
</dbReference>
<dbReference type="Gene3D" id="3.30.70.1440">
    <property type="entry name" value="Multidrug efflux transporter AcrB pore domain"/>
    <property type="match status" value="1"/>
</dbReference>
<feature type="transmembrane region" description="Helical" evidence="1">
    <location>
        <begin position="356"/>
        <end position="378"/>
    </location>
</feature>
<sequence length="1046" mass="114427">MHVLTACFIRNPVAANLLMAFILIVGLVTLNNMRIEGFPRVEPDSITITTEFPGAPPNKVDALVSQKIETALEGLEGVRSLSAVSSDGLSTITLRRASGQSLDRLLDKVRLRMDSGIELPARADRPQIDASAFDYPALYINIYGDAEQATLHELAKRLRWALLAQPELSRLNVWGLHKQELRIEVDSQKLRQLNLTVPDVMERIRASSLEFQAGSLRTSAGRIYIRTDGDAEYVPEFGAIPIIKEHNGDQVLLRDIAAIQDTTVEGDYRFRFNGQPTSGMEILVGQRENLLRISDVTHDVLHDFRRQLPQGVEVVAWGDSADYIADRLVLLSKNGLQGLVLVVLILALFLDVKLAFWVAMGIPVSVLGAIAVSGTGWMDYSLNDITTFGFILALGILVDDAVVVGESVFEQRRFNNNPIAATEAGVARVSVATVFGVLTTIAAFFPLLILDNPLGKVLASFSGVVILALLFSLLESKFILPVHLASIDIGKPPRWILARLWLPVQLGAQTVLFFLRDRCYVPLLTLAVRHRYAVLILFISVAIFVLGLTMKGLVKSVFFPEVPGQVVSITLEMDPGAPFELTRANVERIRREGEAVNALLQQQYGLDQAPVRTIFEAISSAESASIYAELTPVAERPGIDVQDVIQRWREQVGLLEGSLELHFTGSEEVGGGFQIKLTSGDQATLVAAGNVLKDYLGSIDGVHNPRDSMAGAQSELVVTLKPTAESLGFDQQTLAMQVGAAFGGAEVQKVQRDNTELTVLVQYVIEQRNTMDDLLQSHVRNHQGQWFLLADIADVERVLKPKALYRENNNWVNLVSATIDRNVVAPEEVARAVLSQLVPQLQQQYPDLAVRPGGELEEMGELQGGLKKALLIAMVLIYVLMAVPLKSYWQPFIILAIIPFGFVGAILGHLYLGLALSLLSMFGMLALAGVVVNDSLVMLSRHNELVADGMAPYDAIQAAAASRFRAIFLTTTTTVIGLLPLLSESSEQAQYLKPAAASLAFGELFATVLMLFLVPVLMAITQDLKRTRQVAPSIKPSKEPACHSSQ</sequence>
<feature type="transmembrane region" description="Helical" evidence="1">
    <location>
        <begin position="892"/>
        <end position="912"/>
    </location>
</feature>
<evidence type="ECO:0000313" key="3">
    <source>
        <dbReference type="Proteomes" id="UP000502259"/>
    </source>
</evidence>
<dbReference type="PANTHER" id="PTHR32063">
    <property type="match status" value="1"/>
</dbReference>
<feature type="transmembrane region" description="Helical" evidence="1">
    <location>
        <begin position="12"/>
        <end position="30"/>
    </location>
</feature>
<keyword evidence="1" id="KW-0472">Membrane</keyword>
<dbReference type="SUPFAM" id="SSF82866">
    <property type="entry name" value="Multidrug efflux transporter AcrB transmembrane domain"/>
    <property type="match status" value="2"/>
</dbReference>
<organism evidence="2 3">
    <name type="scientific">Halomonas hydrothermalis</name>
    <dbReference type="NCBI Taxonomy" id="115561"/>
    <lineage>
        <taxon>Bacteria</taxon>
        <taxon>Pseudomonadati</taxon>
        <taxon>Pseudomonadota</taxon>
        <taxon>Gammaproteobacteria</taxon>
        <taxon>Oceanospirillales</taxon>
        <taxon>Halomonadaceae</taxon>
        <taxon>Halomonas</taxon>
    </lineage>
</organism>
<accession>A0A6F8U342</accession>
<feature type="transmembrane region" description="Helical" evidence="1">
    <location>
        <begin position="425"/>
        <end position="450"/>
    </location>
</feature>
<proteinExistence type="predicted"/>
<dbReference type="Gene3D" id="3.30.70.1320">
    <property type="entry name" value="Multidrug efflux transporter AcrB pore domain like"/>
    <property type="match status" value="1"/>
</dbReference>
<feature type="transmembrane region" description="Helical" evidence="1">
    <location>
        <begin position="457"/>
        <end position="474"/>
    </location>
</feature>
<keyword evidence="1" id="KW-0812">Transmembrane</keyword>
<feature type="transmembrane region" description="Helical" evidence="1">
    <location>
        <begin position="385"/>
        <end position="405"/>
    </location>
</feature>
<keyword evidence="3" id="KW-1185">Reference proteome</keyword>
<feature type="transmembrane region" description="Helical" evidence="1">
    <location>
        <begin position="869"/>
        <end position="885"/>
    </location>
</feature>
<feature type="transmembrane region" description="Helical" evidence="1">
    <location>
        <begin position="995"/>
        <end position="1020"/>
    </location>
</feature>
<feature type="transmembrane region" description="Helical" evidence="1">
    <location>
        <begin position="918"/>
        <end position="939"/>
    </location>
</feature>
<dbReference type="Gene3D" id="3.30.2090.10">
    <property type="entry name" value="Multidrug efflux transporter AcrB TolC docking domain, DN and DC subdomains"/>
    <property type="match status" value="2"/>
</dbReference>
<gene>
    <name evidence="2" type="ORF">HHSLTHF2_14710</name>
</gene>
<evidence type="ECO:0000313" key="2">
    <source>
        <dbReference type="EMBL" id="BCB07581.1"/>
    </source>
</evidence>